<sequence length="177" mass="19335">MNKLLIAAIALAMGMAPPVSAQSVGERTGLNALVGVSSSTDDFVREAAIGDMFETVSSELAAIRGNVPIRAFAARMNEAHQKSSAELTLLVRRHAGGTTIPPTMDGSRQAMLARLRGLMGDEFNRQYREDQLTAHRDAISLFQRYAENGDNPQLRAWARNLLPVLREHLRMAEALGH</sequence>
<dbReference type="InterPro" id="IPR025419">
    <property type="entry name" value="DUF4142"/>
</dbReference>
<feature type="signal peptide" evidence="1">
    <location>
        <begin position="1"/>
        <end position="21"/>
    </location>
</feature>
<evidence type="ECO:0000313" key="4">
    <source>
        <dbReference type="Proteomes" id="UP001518989"/>
    </source>
</evidence>
<protein>
    <submittedName>
        <fullName evidence="3">DUF4142 domain-containing protein</fullName>
    </submittedName>
</protein>
<dbReference type="InterPro" id="IPR012347">
    <property type="entry name" value="Ferritin-like"/>
</dbReference>
<feature type="domain" description="DUF4142" evidence="2">
    <location>
        <begin position="39"/>
        <end position="175"/>
    </location>
</feature>
<gene>
    <name evidence="3" type="ORF">IAI61_22505</name>
</gene>
<dbReference type="Proteomes" id="UP001518989">
    <property type="component" value="Unassembled WGS sequence"/>
</dbReference>
<keyword evidence="4" id="KW-1185">Reference proteome</keyword>
<evidence type="ECO:0000256" key="1">
    <source>
        <dbReference type="SAM" id="SignalP"/>
    </source>
</evidence>
<dbReference type="Gene3D" id="1.20.1260.10">
    <property type="match status" value="1"/>
</dbReference>
<keyword evidence="1" id="KW-0732">Signal</keyword>
<dbReference type="RefSeq" id="WP_207444076.1">
    <property type="nucleotide sequence ID" value="NZ_CP061183.1"/>
</dbReference>
<reference evidence="3 4" key="1">
    <citation type="submission" date="2020-09" db="EMBL/GenBank/DDBJ databases">
        <title>Roseomonas.</title>
        <authorList>
            <person name="Zhu W."/>
        </authorList>
    </citation>
    <scope>NUCLEOTIDE SEQUENCE [LARGE SCALE GENOMIC DNA]</scope>
    <source>
        <strain evidence="3 4">573</strain>
    </source>
</reference>
<evidence type="ECO:0000313" key="3">
    <source>
        <dbReference type="EMBL" id="MBO1081804.1"/>
    </source>
</evidence>
<accession>A0ABS3KWE7</accession>
<dbReference type="PANTHER" id="PTHR38593">
    <property type="entry name" value="BLR2558 PROTEIN"/>
    <property type="match status" value="1"/>
</dbReference>
<proteinExistence type="predicted"/>
<name>A0ABS3KWE7_9PROT</name>
<evidence type="ECO:0000259" key="2">
    <source>
        <dbReference type="Pfam" id="PF13628"/>
    </source>
</evidence>
<dbReference type="PANTHER" id="PTHR38593:SF1">
    <property type="entry name" value="BLR2558 PROTEIN"/>
    <property type="match status" value="1"/>
</dbReference>
<feature type="chain" id="PRO_5045638682" evidence="1">
    <location>
        <begin position="22"/>
        <end position="177"/>
    </location>
</feature>
<dbReference type="Pfam" id="PF13628">
    <property type="entry name" value="DUF4142"/>
    <property type="match status" value="1"/>
</dbReference>
<dbReference type="EMBL" id="JACTNG010000022">
    <property type="protein sequence ID" value="MBO1081804.1"/>
    <property type="molecule type" value="Genomic_DNA"/>
</dbReference>
<organism evidence="3 4">
    <name type="scientific">Roseomonas haemaphysalidis</name>
    <dbReference type="NCBI Taxonomy" id="2768162"/>
    <lineage>
        <taxon>Bacteria</taxon>
        <taxon>Pseudomonadati</taxon>
        <taxon>Pseudomonadota</taxon>
        <taxon>Alphaproteobacteria</taxon>
        <taxon>Acetobacterales</taxon>
        <taxon>Roseomonadaceae</taxon>
        <taxon>Roseomonas</taxon>
    </lineage>
</organism>
<comment type="caution">
    <text evidence="3">The sequence shown here is derived from an EMBL/GenBank/DDBJ whole genome shotgun (WGS) entry which is preliminary data.</text>
</comment>